<evidence type="ECO:0000259" key="2">
    <source>
        <dbReference type="Pfam" id="PF22936"/>
    </source>
</evidence>
<reference evidence="3" key="1">
    <citation type="journal article" date="2019" name="Sci. Rep.">
        <title>Draft genome of Tanacetum cinerariifolium, the natural source of mosquito coil.</title>
        <authorList>
            <person name="Yamashiro T."/>
            <person name="Shiraishi A."/>
            <person name="Satake H."/>
            <person name="Nakayama K."/>
        </authorList>
    </citation>
    <scope>NUCLEOTIDE SEQUENCE</scope>
</reference>
<feature type="region of interest" description="Disordered" evidence="1">
    <location>
        <begin position="134"/>
        <end position="154"/>
    </location>
</feature>
<feature type="domain" description="Retrovirus-related Pol polyprotein from transposon TNT 1-94-like beta-barrel" evidence="2">
    <location>
        <begin position="231"/>
        <end position="312"/>
    </location>
</feature>
<organism evidence="3">
    <name type="scientific">Tanacetum cinerariifolium</name>
    <name type="common">Dalmatian daisy</name>
    <name type="synonym">Chrysanthemum cinerariifolium</name>
    <dbReference type="NCBI Taxonomy" id="118510"/>
    <lineage>
        <taxon>Eukaryota</taxon>
        <taxon>Viridiplantae</taxon>
        <taxon>Streptophyta</taxon>
        <taxon>Embryophyta</taxon>
        <taxon>Tracheophyta</taxon>
        <taxon>Spermatophyta</taxon>
        <taxon>Magnoliopsida</taxon>
        <taxon>eudicotyledons</taxon>
        <taxon>Gunneridae</taxon>
        <taxon>Pentapetalae</taxon>
        <taxon>asterids</taxon>
        <taxon>campanulids</taxon>
        <taxon>Asterales</taxon>
        <taxon>Asteraceae</taxon>
        <taxon>Asteroideae</taxon>
        <taxon>Anthemideae</taxon>
        <taxon>Anthemidinae</taxon>
        <taxon>Tanacetum</taxon>
    </lineage>
</organism>
<protein>
    <submittedName>
        <fullName evidence="3">Zinc finger, CCHC-type</fullName>
    </submittedName>
</protein>
<comment type="caution">
    <text evidence="3">The sequence shown here is derived from an EMBL/GenBank/DDBJ whole genome shotgun (WGS) entry which is preliminary data.</text>
</comment>
<dbReference type="PANTHER" id="PTHR47592">
    <property type="entry name" value="PBF68 PROTEIN"/>
    <property type="match status" value="1"/>
</dbReference>
<evidence type="ECO:0000313" key="3">
    <source>
        <dbReference type="EMBL" id="GEU54511.1"/>
    </source>
</evidence>
<dbReference type="AlphaFoldDB" id="A0A6L2KXW3"/>
<dbReference type="CDD" id="cd09272">
    <property type="entry name" value="RNase_HI_RT_Ty1"/>
    <property type="match status" value="1"/>
</dbReference>
<name>A0A6L2KXW3_TANCI</name>
<sequence>MAVAAMKHMALNFAKLDKFERVDFRRWQKKMHFLLSSKNVVYVLTNHIPKGGDGATMDQLRRRPSRRMMTMCVVVSFSMTDFKHTLKHKKEELTLVELGSHLRIEEPLRVQDNDKPEGNNVAGPSVVNMVEHNNSSSFTDKRGKRKHLDTKANPNKKSKVTCWECRKPRHLKKDCKAGKVGNKANGLGTKGLVDGSSNSLRGQSMFNKSLKIHYVAYVSETYYVQDDDVSWWIDSGVSVHACKDRCWFKTYEVLNDGSILHMRNESTTFVHRRGCVDLKFSSGKVVSLLNVLHVHNSKKNLGFGSILNNCGYKQVIESNKFVLSKHGKRNKVSDQHSYCFNDEDDPKIFDEEIKSHDVTFWKEAIHNEMDSIMGNNTWVLADPPSVQVDLTKEFLSSKFSIKDMGEADVILVSQLEYSWVIGCLMYAMTCTRPDIAFDVGKLSRDTINPSTQHWQAIQWVFMLGGSEISWASKKQTCITSLIMKSEFMALSAASKEAEWLKNLLHKIPLWIKPIAPISICCDGAATLAKAYSQMYNGKSRHLGIRHSMIRELIMNGVVSIEFVRSKHNLTDHLTNGLARDLVIKSAKGMGLKSNKVVEH</sequence>
<dbReference type="InterPro" id="IPR054722">
    <property type="entry name" value="PolX-like_BBD"/>
</dbReference>
<accession>A0A6L2KXW3</accession>
<dbReference type="Pfam" id="PF22936">
    <property type="entry name" value="Pol_BBD"/>
    <property type="match status" value="1"/>
</dbReference>
<proteinExistence type="predicted"/>
<gene>
    <name evidence="3" type="ORF">Tci_026489</name>
</gene>
<dbReference type="PANTHER" id="PTHR47592:SF29">
    <property type="entry name" value="ZINC FINGER, CCHC-TYPE"/>
    <property type="match status" value="1"/>
</dbReference>
<feature type="compositionally biased region" description="Basic residues" evidence="1">
    <location>
        <begin position="142"/>
        <end position="154"/>
    </location>
</feature>
<dbReference type="EMBL" id="BKCJ010003343">
    <property type="protein sequence ID" value="GEU54511.1"/>
    <property type="molecule type" value="Genomic_DNA"/>
</dbReference>
<evidence type="ECO:0000256" key="1">
    <source>
        <dbReference type="SAM" id="MobiDB-lite"/>
    </source>
</evidence>